<accession>A0A545W042</accession>
<organism evidence="9 10">
    <name type="scientific">Cordyceps javanica</name>
    <dbReference type="NCBI Taxonomy" id="43265"/>
    <lineage>
        <taxon>Eukaryota</taxon>
        <taxon>Fungi</taxon>
        <taxon>Dikarya</taxon>
        <taxon>Ascomycota</taxon>
        <taxon>Pezizomycotina</taxon>
        <taxon>Sordariomycetes</taxon>
        <taxon>Hypocreomycetidae</taxon>
        <taxon>Hypocreales</taxon>
        <taxon>Cordycipitaceae</taxon>
        <taxon>Cordyceps</taxon>
    </lineage>
</organism>
<dbReference type="EMBL" id="SPUK01000007">
    <property type="protein sequence ID" value="TQV95489.1"/>
    <property type="molecule type" value="Genomic_DNA"/>
</dbReference>
<keyword evidence="3" id="KW-0805">Transcription regulation</keyword>
<dbReference type="PANTHER" id="PTHR36206">
    <property type="entry name" value="ASPERCRYPTIN BIOSYNTHESIS CLUSTER-SPECIFIC TRANSCRIPTION REGULATOR ATNN-RELATED"/>
    <property type="match status" value="1"/>
</dbReference>
<dbReference type="InterPro" id="IPR052360">
    <property type="entry name" value="Transcr_Regulatory_Proteins"/>
</dbReference>
<dbReference type="GO" id="GO:0003677">
    <property type="term" value="F:DNA binding"/>
    <property type="evidence" value="ECO:0007669"/>
    <property type="project" value="UniProtKB-KW"/>
</dbReference>
<evidence type="ECO:0000256" key="5">
    <source>
        <dbReference type="ARBA" id="ARBA00023163"/>
    </source>
</evidence>
<dbReference type="Proteomes" id="UP000315783">
    <property type="component" value="Unassembled WGS sequence"/>
</dbReference>
<evidence type="ECO:0000313" key="9">
    <source>
        <dbReference type="EMBL" id="TQV95489.1"/>
    </source>
</evidence>
<evidence type="ECO:0000313" key="10">
    <source>
        <dbReference type="Proteomes" id="UP000315783"/>
    </source>
</evidence>
<evidence type="ECO:0000256" key="2">
    <source>
        <dbReference type="ARBA" id="ARBA00022833"/>
    </source>
</evidence>
<dbReference type="GO" id="GO:0000981">
    <property type="term" value="F:DNA-binding transcription factor activity, RNA polymerase II-specific"/>
    <property type="evidence" value="ECO:0007669"/>
    <property type="project" value="InterPro"/>
</dbReference>
<keyword evidence="2" id="KW-0862">Zinc</keyword>
<dbReference type="OrthoDB" id="5386330at2759"/>
<dbReference type="AlphaFoldDB" id="A0A545W042"/>
<feature type="region of interest" description="Disordered" evidence="7">
    <location>
        <begin position="1"/>
        <end position="38"/>
    </location>
</feature>
<dbReference type="GO" id="GO:0008270">
    <property type="term" value="F:zinc ion binding"/>
    <property type="evidence" value="ECO:0007669"/>
    <property type="project" value="InterPro"/>
</dbReference>
<proteinExistence type="predicted"/>
<dbReference type="STRING" id="43265.A0A545W042"/>
<dbReference type="InterPro" id="IPR001138">
    <property type="entry name" value="Zn2Cys6_DnaBD"/>
</dbReference>
<dbReference type="CDD" id="cd00067">
    <property type="entry name" value="GAL4"/>
    <property type="match status" value="1"/>
</dbReference>
<feature type="domain" description="Zn(2)-C6 fungal-type" evidence="8">
    <location>
        <begin position="40"/>
        <end position="68"/>
    </location>
</feature>
<evidence type="ECO:0000256" key="7">
    <source>
        <dbReference type="SAM" id="MobiDB-lite"/>
    </source>
</evidence>
<gene>
    <name evidence="9" type="ORF">IF1G_05318</name>
</gene>
<name>A0A545W042_9HYPO</name>
<protein>
    <submittedName>
        <fullName evidence="9">DUF300 domain-containing protein</fullName>
    </submittedName>
</protein>
<reference evidence="9 10" key="1">
    <citation type="journal article" date="2019" name="Appl. Microbiol. Biotechnol.">
        <title>Genome sequence of Isaria javanica and comparative genome analysis insights into family S53 peptidase evolution in fungal entomopathogens.</title>
        <authorList>
            <person name="Lin R."/>
            <person name="Zhang X."/>
            <person name="Xin B."/>
            <person name="Zou M."/>
            <person name="Gao Y."/>
            <person name="Qin F."/>
            <person name="Hu Q."/>
            <person name="Xie B."/>
            <person name="Cheng X."/>
        </authorList>
    </citation>
    <scope>NUCLEOTIDE SEQUENCE [LARGE SCALE GENOMIC DNA]</scope>
    <source>
        <strain evidence="9 10">IJ1G</strain>
    </source>
</reference>
<evidence type="ECO:0000259" key="8">
    <source>
        <dbReference type="Pfam" id="PF00172"/>
    </source>
</evidence>
<keyword evidence="6" id="KW-0539">Nucleus</keyword>
<sequence>MVLTFVLEDPETTDHGRSSSSPEAPLGRTVTGEARQRSARRIKCDEARPECRRCTVSRIVCRGYTVPDPAAPIGTRRDAGVEQKRDIRPRVVPPEIEPMDWEFQETIRYFFQVVEPDLSPEARRLGPDDLKDKNFPRHILYANVISDQLERASKARGRVLRPGDDPAFAASWAGYHRSVVDNIRTVNQLLRDDARYAGEAAPATLAILQLLISDLKAALFLWTAHLRGFLAYVEHRGGASAIMALPKPEKSRLSPILAFTMQINTHCPADQQIKGTDDFTDEEIRTLIDFDPSKVEPCPVEFHLARVRITRLRVALAGPRSPPEHAVVDAKVKAILDMLWNADLDGWVRDQYGDKSEALQDKARSLAPIYAVAIRLYGILTLPPSAVSAWAGSTAEARRRYPAVPGGGGGGGGVYEGLRRGHRDELLQMLREGWATITRKMWLAWPLTVVGVAVADDHAANRVFVDRCLLAIWRMPDVSNSSITALEKLRVFWLSGKTGWEDCFDEPIPSAV</sequence>
<evidence type="ECO:0000256" key="1">
    <source>
        <dbReference type="ARBA" id="ARBA00022723"/>
    </source>
</evidence>
<evidence type="ECO:0000256" key="3">
    <source>
        <dbReference type="ARBA" id="ARBA00023015"/>
    </source>
</evidence>
<comment type="caution">
    <text evidence="9">The sequence shown here is derived from an EMBL/GenBank/DDBJ whole genome shotgun (WGS) entry which is preliminary data.</text>
</comment>
<evidence type="ECO:0000256" key="6">
    <source>
        <dbReference type="ARBA" id="ARBA00023242"/>
    </source>
</evidence>
<keyword evidence="10" id="KW-1185">Reference proteome</keyword>
<evidence type="ECO:0000256" key="4">
    <source>
        <dbReference type="ARBA" id="ARBA00023125"/>
    </source>
</evidence>
<keyword evidence="1" id="KW-0479">Metal-binding</keyword>
<keyword evidence="5" id="KW-0804">Transcription</keyword>
<keyword evidence="4" id="KW-0238">DNA-binding</keyword>
<dbReference type="PANTHER" id="PTHR36206:SF13">
    <property type="entry name" value="TRANSCRIPTIONAL REGULATORY PROTEIN MOC3"/>
    <property type="match status" value="1"/>
</dbReference>
<dbReference type="Pfam" id="PF00172">
    <property type="entry name" value="Zn_clus"/>
    <property type="match status" value="1"/>
</dbReference>